<evidence type="ECO:0000256" key="5">
    <source>
        <dbReference type="ARBA" id="ARBA00022989"/>
    </source>
</evidence>
<evidence type="ECO:0000259" key="9">
    <source>
        <dbReference type="Pfam" id="PF00892"/>
    </source>
</evidence>
<feature type="transmembrane region" description="Helical" evidence="8">
    <location>
        <begin position="208"/>
        <end position="227"/>
    </location>
</feature>
<protein>
    <submittedName>
        <fullName evidence="10">DMT family transporter</fullName>
    </submittedName>
</protein>
<feature type="transmembrane region" description="Helical" evidence="8">
    <location>
        <begin position="263"/>
        <end position="281"/>
    </location>
</feature>
<keyword evidence="5 8" id="KW-1133">Transmembrane helix</keyword>
<dbReference type="InterPro" id="IPR051258">
    <property type="entry name" value="Diverse_Substrate_Transporter"/>
</dbReference>
<feature type="transmembrane region" description="Helical" evidence="8">
    <location>
        <begin position="123"/>
        <end position="141"/>
    </location>
</feature>
<dbReference type="SUPFAM" id="SSF103481">
    <property type="entry name" value="Multidrug resistance efflux transporter EmrE"/>
    <property type="match status" value="2"/>
</dbReference>
<evidence type="ECO:0000256" key="3">
    <source>
        <dbReference type="ARBA" id="ARBA00022475"/>
    </source>
</evidence>
<dbReference type="InterPro" id="IPR037185">
    <property type="entry name" value="EmrE-like"/>
</dbReference>
<feature type="transmembrane region" description="Helical" evidence="8">
    <location>
        <begin position="147"/>
        <end position="165"/>
    </location>
</feature>
<feature type="region of interest" description="Disordered" evidence="7">
    <location>
        <begin position="295"/>
        <end position="326"/>
    </location>
</feature>
<evidence type="ECO:0000256" key="2">
    <source>
        <dbReference type="ARBA" id="ARBA00007362"/>
    </source>
</evidence>
<dbReference type="EMBL" id="BAABLV010000014">
    <property type="protein sequence ID" value="GAA4893810.1"/>
    <property type="molecule type" value="Genomic_DNA"/>
</dbReference>
<keyword evidence="6 8" id="KW-0472">Membrane</keyword>
<dbReference type="Pfam" id="PF00892">
    <property type="entry name" value="EamA"/>
    <property type="match status" value="2"/>
</dbReference>
<comment type="subcellular location">
    <subcellularLocation>
        <location evidence="1">Cell membrane</location>
        <topology evidence="1">Multi-pass membrane protein</topology>
    </subcellularLocation>
</comment>
<feature type="transmembrane region" description="Helical" evidence="8">
    <location>
        <begin position="177"/>
        <end position="196"/>
    </location>
</feature>
<feature type="transmembrane region" description="Helical" evidence="8">
    <location>
        <begin position="68"/>
        <end position="88"/>
    </location>
</feature>
<evidence type="ECO:0000313" key="10">
    <source>
        <dbReference type="EMBL" id="GAA4893810.1"/>
    </source>
</evidence>
<dbReference type="InterPro" id="IPR000620">
    <property type="entry name" value="EamA_dom"/>
</dbReference>
<reference evidence="11" key="1">
    <citation type="journal article" date="2019" name="Int. J. Syst. Evol. Microbiol.">
        <title>The Global Catalogue of Microorganisms (GCM) 10K type strain sequencing project: providing services to taxonomists for standard genome sequencing and annotation.</title>
        <authorList>
            <consortium name="The Broad Institute Genomics Platform"/>
            <consortium name="The Broad Institute Genome Sequencing Center for Infectious Disease"/>
            <person name="Wu L."/>
            <person name="Ma J."/>
        </authorList>
    </citation>
    <scope>NUCLEOTIDE SEQUENCE [LARGE SCALE GENOMIC DNA]</scope>
    <source>
        <strain evidence="11">JCM 19125</strain>
    </source>
</reference>
<gene>
    <name evidence="10" type="ORF">GCM10025789_08750</name>
</gene>
<dbReference type="Proteomes" id="UP001501521">
    <property type="component" value="Unassembled WGS sequence"/>
</dbReference>
<comment type="similarity">
    <text evidence="2">Belongs to the EamA transporter family.</text>
</comment>
<feature type="domain" description="EamA" evidence="9">
    <location>
        <begin position="149"/>
        <end position="279"/>
    </location>
</feature>
<feature type="transmembrane region" description="Helical" evidence="8">
    <location>
        <begin position="239"/>
        <end position="257"/>
    </location>
</feature>
<feature type="transmembrane region" description="Helical" evidence="8">
    <location>
        <begin position="40"/>
        <end position="56"/>
    </location>
</feature>
<evidence type="ECO:0000256" key="1">
    <source>
        <dbReference type="ARBA" id="ARBA00004651"/>
    </source>
</evidence>
<organism evidence="10 11">
    <name type="scientific">Tessaracoccus lubricantis</name>
    <dbReference type="NCBI Taxonomy" id="545543"/>
    <lineage>
        <taxon>Bacteria</taxon>
        <taxon>Bacillati</taxon>
        <taxon>Actinomycetota</taxon>
        <taxon>Actinomycetes</taxon>
        <taxon>Propionibacteriales</taxon>
        <taxon>Propionibacteriaceae</taxon>
        <taxon>Tessaracoccus</taxon>
    </lineage>
</organism>
<evidence type="ECO:0000256" key="6">
    <source>
        <dbReference type="ARBA" id="ARBA00023136"/>
    </source>
</evidence>
<keyword evidence="3" id="KW-1003">Cell membrane</keyword>
<dbReference type="RefSeq" id="WP_345579548.1">
    <property type="nucleotide sequence ID" value="NZ_BAABLV010000014.1"/>
</dbReference>
<dbReference type="PANTHER" id="PTHR42920:SF5">
    <property type="entry name" value="EAMA DOMAIN-CONTAINING PROTEIN"/>
    <property type="match status" value="1"/>
</dbReference>
<evidence type="ECO:0000256" key="7">
    <source>
        <dbReference type="SAM" id="MobiDB-lite"/>
    </source>
</evidence>
<feature type="domain" description="EamA" evidence="9">
    <location>
        <begin position="11"/>
        <end position="139"/>
    </location>
</feature>
<comment type="caution">
    <text evidence="10">The sequence shown here is derived from an EMBL/GenBank/DDBJ whole genome shotgun (WGS) entry which is preliminary data.</text>
</comment>
<accession>A0ABP9FDL9</accession>
<evidence type="ECO:0000256" key="8">
    <source>
        <dbReference type="SAM" id="Phobius"/>
    </source>
</evidence>
<proteinExistence type="inferred from homology"/>
<evidence type="ECO:0000313" key="11">
    <source>
        <dbReference type="Proteomes" id="UP001501521"/>
    </source>
</evidence>
<dbReference type="PANTHER" id="PTHR42920">
    <property type="entry name" value="OS03G0707200 PROTEIN-RELATED"/>
    <property type="match status" value="1"/>
</dbReference>
<sequence>MTRGSRATTATLGILVVTAIWGSTFFIIKDAVDKIDPIDFLAVRFAIGAAIPALVFHRRLLRLTPQQWQVGLALGGLYGLAQIVQTVGLQHTDASVSGFITGTYVVLTPIILWIAFKARLTRMTWAAVGIAVLGLAVLSLSGVGSGGVGESLTLVGATLYALHIVMLDRWSRTMDAVSLTVTQLIGVAVTCSFLGLPGAYRIPSDPTVWAAILYTAVVAGIVTMLIQTWAQRHVTPTRVALMMTFEPVFASAFAVALGGETLTARLILGGSLILLATFVGLRAGRADTTNPDLLEHITTEHPPAPPGPDHPHHPTGSSTTRDRSTP</sequence>
<feature type="transmembrane region" description="Helical" evidence="8">
    <location>
        <begin position="94"/>
        <end position="116"/>
    </location>
</feature>
<evidence type="ECO:0000256" key="4">
    <source>
        <dbReference type="ARBA" id="ARBA00022692"/>
    </source>
</evidence>
<keyword evidence="4 8" id="KW-0812">Transmembrane</keyword>
<keyword evidence="11" id="KW-1185">Reference proteome</keyword>
<feature type="transmembrane region" description="Helical" evidence="8">
    <location>
        <begin position="7"/>
        <end position="28"/>
    </location>
</feature>
<name>A0ABP9FDL9_9ACTN</name>